<dbReference type="InterPro" id="IPR043502">
    <property type="entry name" value="DNA/RNA_pol_sf"/>
</dbReference>
<keyword evidence="4" id="KW-1185">Reference proteome</keyword>
<dbReference type="InterPro" id="IPR000477">
    <property type="entry name" value="RT_dom"/>
</dbReference>
<dbReference type="GO" id="GO:0071897">
    <property type="term" value="P:DNA biosynthetic process"/>
    <property type="evidence" value="ECO:0007669"/>
    <property type="project" value="UniProtKB-ARBA"/>
</dbReference>
<evidence type="ECO:0000259" key="2">
    <source>
        <dbReference type="PROSITE" id="PS50878"/>
    </source>
</evidence>
<sequence>MPPAANPKPLPALAEDVYDADTLHSVVTALAATIIKTVVDNRSVTSAAKTHIVQAAEEIRKAIALHAKLPAPSAPADSPDTSSAQDAMISSVRELTRSVACVQAELKELKALHARPAQAQPAPADAAAAAYPATSAATVAASASAASVTTAAAAAAAAPANTRRARAPRNLLAPTPNPIPNPTYAQQASRPAQPVRRTPPAPAPIQPKPSTIIRPAILVATKNPTKSRQEAVEAFKKSISFRDCTYAPARVSPVSNNKIRVEFDTQAQCDDALSKLRSKPDAPVTAEPARKLKPMILLKGISSDMAPEDLVSTLLRQNPQLHTYSDTDITFRFKRGNNRSTHLYNAVLVANPATWKTIVEMGRVCLDFQKVHAEDFSPFLQCQKCLNFGHVKKHCRTEATRCSHCASDTHLQDVCPTKDTPHPPKCYNCTQHNIKFNNNHPTTHKATSKHSLKEFITYFINSEHNVALVSEPYTGKGIEVGAIRGLEIFQFPSGPDGRVKACILAKTKTAFLGLSQFSTPNLCVVRTLHRHQQVLIASVYIEPRVDEADTLHSLEHLLSNNTNTRCIIGGDLNGWHPLWGSERMNPRGREIIELSLIHNLLVCNVGNTPTFETITHGHVRSSIIDITLVSSLVYDQVTDWKVNLDACPSSQHNAIDYTYTHSHFQNKSQTSQHLNTTTFLYKNNKANWRLFKESILTQFTSSDTLESDIHALDTGQLESLIDTITEYIHTACRDSMPVRSPEAKCKPPWWTEALEAHKREVIHTHHQLHAAKKSNQPVDALARQLHTLKERYATALKAESTAHFKEFCELQTKENVWSLTNRLLRESAPRRPPVTLKVGGRYTTDTAETAKALLDHFYPDDSTDTDVRHDLRAHMKEFPETPEDPPFTEGEILEALKGMHPKRAPGLDGLTSDICLQFFRLFPKFMTDIMNRCLSLQHFPRQWKRAYVKIIPKPNKTDRTDLTGYRPIGLLPVFGKLLEKLFISRVTYVADKAGKLSKKQFGFRPQTNTTAAIHAAIDLIKQAKTDKLLTVAVSLDIKAAFDNAWWPALFHRLRHIGCPRNIYGLILSYTNQRTVMLDHAGCRASKTMSKGCIQGSTCGPHLWNIILDELLEIDLPPGCRLQAFADDVLLVKGIARMSFSIEDRQLEFCGLLFGYHVPFAELSILALFSSWAFVFTLRSANVPLVKRSVDVTHEFHSYHVAGESKLF</sequence>
<comment type="caution">
    <text evidence="3">The sequence shown here is derived from an EMBL/GenBank/DDBJ whole genome shotgun (WGS) entry which is preliminary data.</text>
</comment>
<feature type="region of interest" description="Disordered" evidence="1">
    <location>
        <begin position="157"/>
        <end position="209"/>
    </location>
</feature>
<dbReference type="OrthoDB" id="411871at2759"/>
<feature type="domain" description="Reverse transcriptase" evidence="2">
    <location>
        <begin position="932"/>
        <end position="1176"/>
    </location>
</feature>
<dbReference type="CDD" id="cd01650">
    <property type="entry name" value="RT_nLTR_like"/>
    <property type="match status" value="1"/>
</dbReference>
<reference evidence="3" key="1">
    <citation type="submission" date="2021-09" db="EMBL/GenBank/DDBJ databases">
        <authorList>
            <person name="Martin H S."/>
        </authorList>
    </citation>
    <scope>NUCLEOTIDE SEQUENCE</scope>
</reference>
<gene>
    <name evidence="3" type="ORF">DCHRY22_LOCUS15358</name>
</gene>
<feature type="compositionally biased region" description="Low complexity" evidence="1">
    <location>
        <begin position="157"/>
        <end position="174"/>
    </location>
</feature>
<dbReference type="PANTHER" id="PTHR19446">
    <property type="entry name" value="REVERSE TRANSCRIPTASES"/>
    <property type="match status" value="1"/>
</dbReference>
<dbReference type="EMBL" id="CAKASE010000082">
    <property type="protein sequence ID" value="CAG9584846.1"/>
    <property type="molecule type" value="Genomic_DNA"/>
</dbReference>
<dbReference type="Proteomes" id="UP000789524">
    <property type="component" value="Unassembled WGS sequence"/>
</dbReference>
<accession>A0A8J2R7D7</accession>
<dbReference type="AlphaFoldDB" id="A0A8J2R7D7"/>
<dbReference type="Pfam" id="PF14529">
    <property type="entry name" value="Exo_endo_phos_2"/>
    <property type="match status" value="1"/>
</dbReference>
<dbReference type="InterPro" id="IPR005135">
    <property type="entry name" value="Endo/exonuclease/phosphatase"/>
</dbReference>
<dbReference type="SUPFAM" id="SSF56672">
    <property type="entry name" value="DNA/RNA polymerases"/>
    <property type="match status" value="1"/>
</dbReference>
<dbReference type="Gene3D" id="3.60.10.10">
    <property type="entry name" value="Endonuclease/exonuclease/phosphatase"/>
    <property type="match status" value="1"/>
</dbReference>
<dbReference type="Pfam" id="PF00078">
    <property type="entry name" value="RVT_1"/>
    <property type="match status" value="1"/>
</dbReference>
<protein>
    <submittedName>
        <fullName evidence="3">(African queen) hypothetical protein</fullName>
    </submittedName>
</protein>
<proteinExistence type="predicted"/>
<name>A0A8J2R7D7_9NEOP</name>
<feature type="compositionally biased region" description="Pro residues" evidence="1">
    <location>
        <begin position="197"/>
        <end position="207"/>
    </location>
</feature>
<dbReference type="PROSITE" id="PS50878">
    <property type="entry name" value="RT_POL"/>
    <property type="match status" value="1"/>
</dbReference>
<dbReference type="SUPFAM" id="SSF56219">
    <property type="entry name" value="DNase I-like"/>
    <property type="match status" value="1"/>
</dbReference>
<organism evidence="3 4">
    <name type="scientific">Danaus chrysippus</name>
    <name type="common">African queen</name>
    <dbReference type="NCBI Taxonomy" id="151541"/>
    <lineage>
        <taxon>Eukaryota</taxon>
        <taxon>Metazoa</taxon>
        <taxon>Ecdysozoa</taxon>
        <taxon>Arthropoda</taxon>
        <taxon>Hexapoda</taxon>
        <taxon>Insecta</taxon>
        <taxon>Pterygota</taxon>
        <taxon>Neoptera</taxon>
        <taxon>Endopterygota</taxon>
        <taxon>Lepidoptera</taxon>
        <taxon>Glossata</taxon>
        <taxon>Ditrysia</taxon>
        <taxon>Papilionoidea</taxon>
        <taxon>Nymphalidae</taxon>
        <taxon>Danainae</taxon>
        <taxon>Danaini</taxon>
        <taxon>Danaina</taxon>
        <taxon>Danaus</taxon>
        <taxon>Anosia</taxon>
    </lineage>
</organism>
<evidence type="ECO:0000313" key="4">
    <source>
        <dbReference type="Proteomes" id="UP000789524"/>
    </source>
</evidence>
<evidence type="ECO:0000256" key="1">
    <source>
        <dbReference type="SAM" id="MobiDB-lite"/>
    </source>
</evidence>
<dbReference type="InterPro" id="IPR036691">
    <property type="entry name" value="Endo/exonu/phosph_ase_sf"/>
</dbReference>
<dbReference type="GO" id="GO:0003824">
    <property type="term" value="F:catalytic activity"/>
    <property type="evidence" value="ECO:0007669"/>
    <property type="project" value="InterPro"/>
</dbReference>
<evidence type="ECO:0000313" key="3">
    <source>
        <dbReference type="EMBL" id="CAG9584846.1"/>
    </source>
</evidence>